<reference evidence="3 4" key="1">
    <citation type="submission" date="2023-06" db="EMBL/GenBank/DDBJ databases">
        <title>Azospirillum isscasensis sp.nov, a bacterium isolated from rhizosphere soil of rice.</title>
        <authorList>
            <person name="Wang H."/>
        </authorList>
    </citation>
    <scope>NUCLEOTIDE SEQUENCE [LARGE SCALE GENOMIC DNA]</scope>
    <source>
        <strain evidence="3 4">C340-1</strain>
    </source>
</reference>
<feature type="signal peptide" evidence="2">
    <location>
        <begin position="1"/>
        <end position="22"/>
    </location>
</feature>
<protein>
    <recommendedName>
        <fullName evidence="5">Lipoprotein</fullName>
    </recommendedName>
</protein>
<evidence type="ECO:0000313" key="3">
    <source>
        <dbReference type="EMBL" id="MDQ2102228.1"/>
    </source>
</evidence>
<keyword evidence="2" id="KW-0732">Signal</keyword>
<name>A0ABU0WDF6_9PROT</name>
<comment type="caution">
    <text evidence="3">The sequence shown here is derived from an EMBL/GenBank/DDBJ whole genome shotgun (WGS) entry which is preliminary data.</text>
</comment>
<sequence>MKAIALKRVLLAASLLVPAACADRTADCTPTGQREASAGAARCAADAAAREVALDHKLDAGPVLSVAPPQRRKARPAVHAQPESPESMESLASGLPGESY</sequence>
<organism evidence="3 4">
    <name type="scientific">Azospirillum isscasi</name>
    <dbReference type="NCBI Taxonomy" id="3053926"/>
    <lineage>
        <taxon>Bacteria</taxon>
        <taxon>Pseudomonadati</taxon>
        <taxon>Pseudomonadota</taxon>
        <taxon>Alphaproteobacteria</taxon>
        <taxon>Rhodospirillales</taxon>
        <taxon>Azospirillaceae</taxon>
        <taxon>Azospirillum</taxon>
    </lineage>
</organism>
<dbReference type="Proteomes" id="UP001227317">
    <property type="component" value="Unassembled WGS sequence"/>
</dbReference>
<dbReference type="RefSeq" id="WP_306704206.1">
    <property type="nucleotide sequence ID" value="NZ_JAUJFI010000017.1"/>
</dbReference>
<evidence type="ECO:0000256" key="2">
    <source>
        <dbReference type="SAM" id="SignalP"/>
    </source>
</evidence>
<accession>A0ABU0WDF6</accession>
<evidence type="ECO:0000256" key="1">
    <source>
        <dbReference type="SAM" id="MobiDB-lite"/>
    </source>
</evidence>
<dbReference type="EMBL" id="JAUJFI010000017">
    <property type="protein sequence ID" value="MDQ2102228.1"/>
    <property type="molecule type" value="Genomic_DNA"/>
</dbReference>
<keyword evidence="4" id="KW-1185">Reference proteome</keyword>
<gene>
    <name evidence="3" type="ORF">QSG27_05935</name>
</gene>
<feature type="region of interest" description="Disordered" evidence="1">
    <location>
        <begin position="61"/>
        <end position="100"/>
    </location>
</feature>
<proteinExistence type="predicted"/>
<evidence type="ECO:0008006" key="5">
    <source>
        <dbReference type="Google" id="ProtNLM"/>
    </source>
</evidence>
<feature type="chain" id="PRO_5045173947" description="Lipoprotein" evidence="2">
    <location>
        <begin position="23"/>
        <end position="100"/>
    </location>
</feature>
<evidence type="ECO:0000313" key="4">
    <source>
        <dbReference type="Proteomes" id="UP001227317"/>
    </source>
</evidence>